<evidence type="ECO:0000256" key="1">
    <source>
        <dbReference type="SAM" id="MobiDB-lite"/>
    </source>
</evidence>
<dbReference type="GeneID" id="89943265"/>
<organism evidence="3 4">
    <name type="scientific">Canariomyces notabilis</name>
    <dbReference type="NCBI Taxonomy" id="2074819"/>
    <lineage>
        <taxon>Eukaryota</taxon>
        <taxon>Fungi</taxon>
        <taxon>Dikarya</taxon>
        <taxon>Ascomycota</taxon>
        <taxon>Pezizomycotina</taxon>
        <taxon>Sordariomycetes</taxon>
        <taxon>Sordariomycetidae</taxon>
        <taxon>Sordariales</taxon>
        <taxon>Chaetomiaceae</taxon>
        <taxon>Canariomyces</taxon>
    </lineage>
</organism>
<comment type="caution">
    <text evidence="3">The sequence shown here is derived from an EMBL/GenBank/DDBJ whole genome shotgun (WGS) entry which is preliminary data.</text>
</comment>
<dbReference type="AlphaFoldDB" id="A0AAN6TFD5"/>
<protein>
    <submittedName>
        <fullName evidence="3">Uncharacterized protein</fullName>
    </submittedName>
</protein>
<accession>A0AAN6TFD5</accession>
<feature type="signal peptide" evidence="2">
    <location>
        <begin position="1"/>
        <end position="20"/>
    </location>
</feature>
<keyword evidence="4" id="KW-1185">Reference proteome</keyword>
<evidence type="ECO:0000256" key="2">
    <source>
        <dbReference type="SAM" id="SignalP"/>
    </source>
</evidence>
<reference evidence="3" key="2">
    <citation type="submission" date="2023-05" db="EMBL/GenBank/DDBJ databases">
        <authorList>
            <consortium name="Lawrence Berkeley National Laboratory"/>
            <person name="Steindorff A."/>
            <person name="Hensen N."/>
            <person name="Bonometti L."/>
            <person name="Westerberg I."/>
            <person name="Brannstrom I.O."/>
            <person name="Guillou S."/>
            <person name="Cros-Aarteil S."/>
            <person name="Calhoun S."/>
            <person name="Haridas S."/>
            <person name="Kuo A."/>
            <person name="Mondo S."/>
            <person name="Pangilinan J."/>
            <person name="Riley R."/>
            <person name="Labutti K."/>
            <person name="Andreopoulos B."/>
            <person name="Lipzen A."/>
            <person name="Chen C."/>
            <person name="Yanf M."/>
            <person name="Daum C."/>
            <person name="Ng V."/>
            <person name="Clum A."/>
            <person name="Ohm R."/>
            <person name="Martin F."/>
            <person name="Silar P."/>
            <person name="Natvig D."/>
            <person name="Lalanne C."/>
            <person name="Gautier V."/>
            <person name="Ament-Velasquez S.L."/>
            <person name="Kruys A."/>
            <person name="Hutchinson M.I."/>
            <person name="Powell A.J."/>
            <person name="Barry K."/>
            <person name="Miller A.N."/>
            <person name="Grigoriev I.V."/>
            <person name="Debuchy R."/>
            <person name="Gladieux P."/>
            <person name="Thoren M.H."/>
            <person name="Johannesson H."/>
        </authorList>
    </citation>
    <scope>NUCLEOTIDE SEQUENCE</scope>
    <source>
        <strain evidence="3">CBS 508.74</strain>
    </source>
</reference>
<dbReference type="RefSeq" id="XP_064671029.1">
    <property type="nucleotide sequence ID" value="XM_064819139.1"/>
</dbReference>
<proteinExistence type="predicted"/>
<dbReference type="EMBL" id="MU853339">
    <property type="protein sequence ID" value="KAK4113459.1"/>
    <property type="molecule type" value="Genomic_DNA"/>
</dbReference>
<dbReference type="Proteomes" id="UP001302812">
    <property type="component" value="Unassembled WGS sequence"/>
</dbReference>
<evidence type="ECO:0000313" key="4">
    <source>
        <dbReference type="Proteomes" id="UP001302812"/>
    </source>
</evidence>
<reference evidence="3" key="1">
    <citation type="journal article" date="2023" name="Mol. Phylogenet. Evol.">
        <title>Genome-scale phylogeny and comparative genomics of the fungal order Sordariales.</title>
        <authorList>
            <person name="Hensen N."/>
            <person name="Bonometti L."/>
            <person name="Westerberg I."/>
            <person name="Brannstrom I.O."/>
            <person name="Guillou S."/>
            <person name="Cros-Aarteil S."/>
            <person name="Calhoun S."/>
            <person name="Haridas S."/>
            <person name="Kuo A."/>
            <person name="Mondo S."/>
            <person name="Pangilinan J."/>
            <person name="Riley R."/>
            <person name="LaButti K."/>
            <person name="Andreopoulos B."/>
            <person name="Lipzen A."/>
            <person name="Chen C."/>
            <person name="Yan M."/>
            <person name="Daum C."/>
            <person name="Ng V."/>
            <person name="Clum A."/>
            <person name="Steindorff A."/>
            <person name="Ohm R.A."/>
            <person name="Martin F."/>
            <person name="Silar P."/>
            <person name="Natvig D.O."/>
            <person name="Lalanne C."/>
            <person name="Gautier V."/>
            <person name="Ament-Velasquez S.L."/>
            <person name="Kruys A."/>
            <person name="Hutchinson M.I."/>
            <person name="Powell A.J."/>
            <person name="Barry K."/>
            <person name="Miller A.N."/>
            <person name="Grigoriev I.V."/>
            <person name="Debuchy R."/>
            <person name="Gladieux P."/>
            <person name="Hiltunen Thoren M."/>
            <person name="Johannesson H."/>
        </authorList>
    </citation>
    <scope>NUCLEOTIDE SEQUENCE</scope>
    <source>
        <strain evidence="3">CBS 508.74</strain>
    </source>
</reference>
<feature type="chain" id="PRO_5043001010" evidence="2">
    <location>
        <begin position="21"/>
        <end position="568"/>
    </location>
</feature>
<evidence type="ECO:0000313" key="3">
    <source>
        <dbReference type="EMBL" id="KAK4113459.1"/>
    </source>
</evidence>
<gene>
    <name evidence="3" type="ORF">N656DRAFT_844372</name>
</gene>
<feature type="region of interest" description="Disordered" evidence="1">
    <location>
        <begin position="471"/>
        <end position="544"/>
    </location>
</feature>
<name>A0AAN6TFD5_9PEZI</name>
<keyword evidence="2" id="KW-0732">Signal</keyword>
<sequence>MLPPFRKLAAFALLVRGIEGTRNQDHHDADVTTVYDPTCTGNVTVVDTTTVHVTHYVDVMVNRTTTNTVSTCITEYTTTTLLFTVAVTETATNWTTITNTDTDSVTVTTTDTDSVTVTTTDTDSVTITNTDTDSVTITNTETDSVTITNTETDSVTVTNTETDLATITNTETDSATITNTETTTTTVPATVTTYTTQTIFSTTVDPCPKSCSISAETVNLYFWPTDRPYTYPSTYVDPKMDYTFTSPSVYMFIPTARGINTRGEPAGPSTTAWMLPLDLYEVSTIAPGLGGNVTRQLTLADLGTDCPQTADPTAIATMVDSRCDPMLAAPSQVRSWAYPCNACGRFGLFDPPYAVPTLTGSLVVVPPTATVTATATASPAPPVSVTVPVTQTVVTPTPPASPLPPPPPPPPSAPVDVGVLVVAYYAADGRPMGTITNTVTGISGTVTNSVVLPAAATLSSGTIGTIGTDVPVSSSSVGSVPVPGTATSGQQSGQETGSSSGSGSASPATTRTGSSTGSSAAQSGSSASETTSASLTAAPSTASGLRDSVAGSLGAWLMASAVVVFLWF</sequence>